<dbReference type="InterPro" id="IPR051677">
    <property type="entry name" value="AfsR-DnrI-RedD_regulator"/>
</dbReference>
<dbReference type="Proteomes" id="UP000805614">
    <property type="component" value="Unassembled WGS sequence"/>
</dbReference>
<dbReference type="Pfam" id="PF00486">
    <property type="entry name" value="Trans_reg_C"/>
    <property type="match status" value="1"/>
</dbReference>
<gene>
    <name evidence="7" type="ORF">HKK74_23195</name>
</gene>
<dbReference type="SMART" id="SM01043">
    <property type="entry name" value="BTAD"/>
    <property type="match status" value="1"/>
</dbReference>
<proteinExistence type="inferred from homology"/>
<evidence type="ECO:0000256" key="2">
    <source>
        <dbReference type="ARBA" id="ARBA00023015"/>
    </source>
</evidence>
<keyword evidence="3 5" id="KW-0238">DNA-binding</keyword>
<name>A0ABR7LU62_9ACTN</name>
<dbReference type="InterPro" id="IPR001867">
    <property type="entry name" value="OmpR/PhoB-type_DNA-bd"/>
</dbReference>
<protein>
    <submittedName>
        <fullName evidence="7">AfsR/SARP family transcriptional regulator</fullName>
    </submittedName>
</protein>
<evidence type="ECO:0000256" key="4">
    <source>
        <dbReference type="ARBA" id="ARBA00023163"/>
    </source>
</evidence>
<dbReference type="InterPro" id="IPR036388">
    <property type="entry name" value="WH-like_DNA-bd_sf"/>
</dbReference>
<dbReference type="SUPFAM" id="SSF46894">
    <property type="entry name" value="C-terminal effector domain of the bipartite response regulators"/>
    <property type="match status" value="1"/>
</dbReference>
<evidence type="ECO:0000259" key="6">
    <source>
        <dbReference type="PROSITE" id="PS51755"/>
    </source>
</evidence>
<feature type="DNA-binding region" description="OmpR/PhoB-type" evidence="5">
    <location>
        <begin position="18"/>
        <end position="120"/>
    </location>
</feature>
<dbReference type="EMBL" id="JABVEC010000018">
    <property type="protein sequence ID" value="MBC6468380.1"/>
    <property type="molecule type" value="Genomic_DNA"/>
</dbReference>
<feature type="domain" description="OmpR/PhoB-type" evidence="6">
    <location>
        <begin position="18"/>
        <end position="120"/>
    </location>
</feature>
<dbReference type="InterPro" id="IPR016032">
    <property type="entry name" value="Sig_transdc_resp-reg_C-effctor"/>
</dbReference>
<evidence type="ECO:0000256" key="3">
    <source>
        <dbReference type="ARBA" id="ARBA00023125"/>
    </source>
</evidence>
<dbReference type="CDD" id="cd15831">
    <property type="entry name" value="BTAD"/>
    <property type="match status" value="1"/>
</dbReference>
<reference evidence="7 8" key="1">
    <citation type="submission" date="2020-06" db="EMBL/GenBank/DDBJ databases">
        <title>Actinomadura xiongansis sp. nov., isolated from soil of Baiyangdian.</title>
        <authorList>
            <person name="Zhang X."/>
        </authorList>
    </citation>
    <scope>NUCLEOTIDE SEQUENCE [LARGE SCALE GENOMIC DNA]</scope>
    <source>
        <strain evidence="7 8">HBUM206468</strain>
    </source>
</reference>
<organism evidence="7 8">
    <name type="scientific">Actinomadura alba</name>
    <dbReference type="NCBI Taxonomy" id="406431"/>
    <lineage>
        <taxon>Bacteria</taxon>
        <taxon>Bacillati</taxon>
        <taxon>Actinomycetota</taxon>
        <taxon>Actinomycetes</taxon>
        <taxon>Streptosporangiales</taxon>
        <taxon>Thermomonosporaceae</taxon>
        <taxon>Actinomadura</taxon>
    </lineage>
</organism>
<dbReference type="Gene3D" id="1.10.10.10">
    <property type="entry name" value="Winged helix-like DNA-binding domain superfamily/Winged helix DNA-binding domain"/>
    <property type="match status" value="1"/>
</dbReference>
<dbReference type="PANTHER" id="PTHR35807:SF1">
    <property type="entry name" value="TRANSCRIPTIONAL REGULATOR REDD"/>
    <property type="match status" value="1"/>
</dbReference>
<sequence length="285" mass="32064">MNAPQATMREHVLVPAEDPGMPAHSVRFLLLGPLEVLDGRRNWTPRANKLRVLLAILLVRGNTVVSTDTLISELWGDKPPRTAMKALRVYVSQLRRIFDALTASGPPVIVTRDPGYRLEIDDDSLDANQFERLCERGRAACDGGDMERALRHYREAAGMWKGSALVDVRSSPLLEAAALRLEESRIFALERRIDLELRLGGHAEAISELRALVREHPLNERIHAQLMVALSLAGRRKDALEAYRGLRGAFVEDLGVEPSRDLKLLHQEILEADDRAPLRWESWAR</sequence>
<evidence type="ECO:0000313" key="7">
    <source>
        <dbReference type="EMBL" id="MBC6468380.1"/>
    </source>
</evidence>
<dbReference type="InterPro" id="IPR005158">
    <property type="entry name" value="BTAD"/>
</dbReference>
<dbReference type="PANTHER" id="PTHR35807">
    <property type="entry name" value="TRANSCRIPTIONAL REGULATOR REDD-RELATED"/>
    <property type="match status" value="1"/>
</dbReference>
<dbReference type="Pfam" id="PF03704">
    <property type="entry name" value="BTAD"/>
    <property type="match status" value="1"/>
</dbReference>
<dbReference type="InterPro" id="IPR011990">
    <property type="entry name" value="TPR-like_helical_dom_sf"/>
</dbReference>
<accession>A0ABR7LU62</accession>
<dbReference type="Gene3D" id="1.25.40.10">
    <property type="entry name" value="Tetratricopeptide repeat domain"/>
    <property type="match status" value="1"/>
</dbReference>
<dbReference type="RefSeq" id="WP_187245385.1">
    <property type="nucleotide sequence ID" value="NZ_BAAAOK010000015.1"/>
</dbReference>
<keyword evidence="2" id="KW-0805">Transcription regulation</keyword>
<comment type="caution">
    <text evidence="7">The sequence shown here is derived from an EMBL/GenBank/DDBJ whole genome shotgun (WGS) entry which is preliminary data.</text>
</comment>
<comment type="similarity">
    <text evidence="1">Belongs to the AfsR/DnrI/RedD regulatory family.</text>
</comment>
<keyword evidence="8" id="KW-1185">Reference proteome</keyword>
<dbReference type="PROSITE" id="PS51755">
    <property type="entry name" value="OMPR_PHOB"/>
    <property type="match status" value="1"/>
</dbReference>
<evidence type="ECO:0000313" key="8">
    <source>
        <dbReference type="Proteomes" id="UP000805614"/>
    </source>
</evidence>
<evidence type="ECO:0000256" key="5">
    <source>
        <dbReference type="PROSITE-ProRule" id="PRU01091"/>
    </source>
</evidence>
<dbReference type="SMART" id="SM00862">
    <property type="entry name" value="Trans_reg_C"/>
    <property type="match status" value="1"/>
</dbReference>
<evidence type="ECO:0000256" key="1">
    <source>
        <dbReference type="ARBA" id="ARBA00005820"/>
    </source>
</evidence>
<keyword evidence="4" id="KW-0804">Transcription</keyword>
<dbReference type="SUPFAM" id="SSF48452">
    <property type="entry name" value="TPR-like"/>
    <property type="match status" value="1"/>
</dbReference>